<comment type="subunit">
    <text evidence="15">Homodimer.</text>
</comment>
<dbReference type="InterPro" id="IPR023165">
    <property type="entry name" value="rRNA_Ade_diMease-like_C"/>
</dbReference>
<dbReference type="GO" id="GO:0003723">
    <property type="term" value="F:RNA binding"/>
    <property type="evidence" value="ECO:0007669"/>
    <property type="project" value="UniProtKB-UniRule"/>
</dbReference>
<feature type="binding site" evidence="16 17">
    <location>
        <position position="394"/>
    </location>
    <ligand>
        <name>S-adenosyl-L-methionine</name>
        <dbReference type="ChEBI" id="CHEBI:59789"/>
    </ligand>
</feature>
<keyword evidence="3 16" id="KW-0489">Methyltransferase</keyword>
<dbReference type="EMBL" id="SWAV01000001">
    <property type="protein sequence ID" value="TKA93272.1"/>
    <property type="molecule type" value="Genomic_DNA"/>
</dbReference>
<comment type="subcellular location">
    <subcellularLocation>
        <location evidence="15">Cytoplasm</location>
    </subcellularLocation>
</comment>
<dbReference type="InterPro" id="IPR001737">
    <property type="entry name" value="KsgA/Erm"/>
</dbReference>
<proteinExistence type="inferred from homology"/>
<dbReference type="GO" id="GO:0050897">
    <property type="term" value="F:cobalt ion binding"/>
    <property type="evidence" value="ECO:0007669"/>
    <property type="project" value="UniProtKB-UniRule"/>
</dbReference>
<comment type="function">
    <text evidence="16">Specifically dimethylates two adjacent adenosines (A1518 and A1519) in the loop of a conserved hairpin near the 3'-end of 16S rRNA in the 30S particle. May play a critical role in biogenesis of 30S subunits.</text>
</comment>
<evidence type="ECO:0000256" key="10">
    <source>
        <dbReference type="ARBA" id="ARBA00022884"/>
    </source>
</evidence>
<evidence type="ECO:0000256" key="14">
    <source>
        <dbReference type="ARBA" id="ARBA00023285"/>
    </source>
</evidence>
<keyword evidence="4 16" id="KW-0808">Transferase</keyword>
<keyword evidence="10 16" id="KW-0694">RNA-binding</keyword>
<evidence type="ECO:0000256" key="16">
    <source>
        <dbReference type="HAMAP-Rule" id="MF_00607"/>
    </source>
</evidence>
<evidence type="ECO:0000256" key="2">
    <source>
        <dbReference type="ARBA" id="ARBA00022552"/>
    </source>
</evidence>
<evidence type="ECO:0000256" key="4">
    <source>
        <dbReference type="ARBA" id="ARBA00022679"/>
    </source>
</evidence>
<dbReference type="GO" id="GO:0052908">
    <property type="term" value="F:16S rRNA (adenine(1518)-N(6)/adenine(1519)-N(6))-dimethyltransferase activity"/>
    <property type="evidence" value="ECO:0007669"/>
    <property type="project" value="UniProtKB-EC"/>
</dbReference>
<evidence type="ECO:0000256" key="9">
    <source>
        <dbReference type="ARBA" id="ARBA00022857"/>
    </source>
</evidence>
<dbReference type="InterPro" id="IPR037510">
    <property type="entry name" value="PdxA"/>
</dbReference>
<dbReference type="GO" id="GO:0008615">
    <property type="term" value="P:pyridoxine biosynthetic process"/>
    <property type="evidence" value="ECO:0007669"/>
    <property type="project" value="UniProtKB-UniRule"/>
</dbReference>
<keyword evidence="14 15" id="KW-0170">Cobalt</keyword>
<name>A0A4U0YLU8_9GAMM</name>
<evidence type="ECO:0000256" key="11">
    <source>
        <dbReference type="ARBA" id="ARBA00023002"/>
    </source>
</evidence>
<comment type="caution">
    <text evidence="19">The sequence shown here is derived from an EMBL/GenBank/DDBJ whole genome shotgun (WGS) entry which is preliminary data.</text>
</comment>
<dbReference type="SMART" id="SM00650">
    <property type="entry name" value="rADc"/>
    <property type="match status" value="1"/>
</dbReference>
<keyword evidence="12 15" id="KW-0520">NAD</keyword>
<evidence type="ECO:0000256" key="3">
    <source>
        <dbReference type="ARBA" id="ARBA00022603"/>
    </source>
</evidence>
<comment type="catalytic activity">
    <reaction evidence="16">
        <text>adenosine(1518)/adenosine(1519) in 16S rRNA + 4 S-adenosyl-L-methionine = N(6)-dimethyladenosine(1518)/N(6)-dimethyladenosine(1519) in 16S rRNA + 4 S-adenosyl-L-homocysteine + 4 H(+)</text>
        <dbReference type="Rhea" id="RHEA:19609"/>
        <dbReference type="Rhea" id="RHEA-COMP:10232"/>
        <dbReference type="Rhea" id="RHEA-COMP:10233"/>
        <dbReference type="ChEBI" id="CHEBI:15378"/>
        <dbReference type="ChEBI" id="CHEBI:57856"/>
        <dbReference type="ChEBI" id="CHEBI:59789"/>
        <dbReference type="ChEBI" id="CHEBI:74411"/>
        <dbReference type="ChEBI" id="CHEBI:74493"/>
        <dbReference type="EC" id="2.1.1.182"/>
    </reaction>
</comment>
<dbReference type="NCBIfam" id="TIGR00755">
    <property type="entry name" value="ksgA"/>
    <property type="match status" value="1"/>
</dbReference>
<dbReference type="Gene3D" id="3.40.50.150">
    <property type="entry name" value="Vaccinia Virus protein VP39"/>
    <property type="match status" value="1"/>
</dbReference>
<dbReference type="GO" id="GO:0005737">
    <property type="term" value="C:cytoplasm"/>
    <property type="evidence" value="ECO:0007669"/>
    <property type="project" value="UniProtKB-SubCell"/>
</dbReference>
<keyword evidence="11 15" id="KW-0560">Oxidoreductase</keyword>
<dbReference type="HAMAP" id="MF_00536">
    <property type="entry name" value="PdxA"/>
    <property type="match status" value="1"/>
</dbReference>
<keyword evidence="6 15" id="KW-0479">Metal-binding</keyword>
<evidence type="ECO:0000256" key="1">
    <source>
        <dbReference type="ARBA" id="ARBA00022490"/>
    </source>
</evidence>
<dbReference type="GO" id="GO:0008270">
    <property type="term" value="F:zinc ion binding"/>
    <property type="evidence" value="ECO:0007669"/>
    <property type="project" value="UniProtKB-UniRule"/>
</dbReference>
<evidence type="ECO:0000256" key="15">
    <source>
        <dbReference type="HAMAP-Rule" id="MF_00536"/>
    </source>
</evidence>
<dbReference type="PROSITE" id="PS51689">
    <property type="entry name" value="SAM_RNA_A_N6_MT"/>
    <property type="match status" value="1"/>
</dbReference>
<dbReference type="InterPro" id="IPR029063">
    <property type="entry name" value="SAM-dependent_MTases_sf"/>
</dbReference>
<dbReference type="GO" id="GO:0000287">
    <property type="term" value="F:magnesium ion binding"/>
    <property type="evidence" value="ECO:0007669"/>
    <property type="project" value="UniProtKB-UniRule"/>
</dbReference>
<keyword evidence="5 16" id="KW-0949">S-adenosyl-L-methionine</keyword>
<evidence type="ECO:0000256" key="5">
    <source>
        <dbReference type="ARBA" id="ARBA00022691"/>
    </source>
</evidence>
<evidence type="ECO:0000256" key="6">
    <source>
        <dbReference type="ARBA" id="ARBA00022723"/>
    </source>
</evidence>
<dbReference type="Pfam" id="PF04166">
    <property type="entry name" value="PdxA"/>
    <property type="match status" value="1"/>
</dbReference>
<dbReference type="PROSITE" id="PS01131">
    <property type="entry name" value="RRNA_A_DIMETH"/>
    <property type="match status" value="1"/>
</dbReference>
<feature type="binding site" evidence="15">
    <location>
        <position position="291"/>
    </location>
    <ligand>
        <name>substrate</name>
    </ligand>
</feature>
<dbReference type="PANTHER" id="PTHR30004:SF5">
    <property type="entry name" value="4-HYDROXYTHREONINE-4-PHOSPHATE DEHYDROGENASE"/>
    <property type="match status" value="1"/>
</dbReference>
<feature type="binding site" evidence="16 17">
    <location>
        <position position="419"/>
    </location>
    <ligand>
        <name>S-adenosyl-L-methionine</name>
        <dbReference type="ChEBI" id="CHEBI:59789"/>
    </ligand>
</feature>
<organism evidence="19 20">
    <name type="scientific">Halopseudomonas bauzanensis</name>
    <dbReference type="NCBI Taxonomy" id="653930"/>
    <lineage>
        <taxon>Bacteria</taxon>
        <taxon>Pseudomonadati</taxon>
        <taxon>Pseudomonadota</taxon>
        <taxon>Gammaproteobacteria</taxon>
        <taxon>Pseudomonadales</taxon>
        <taxon>Pseudomonadaceae</taxon>
        <taxon>Halopseudomonas</taxon>
    </lineage>
</organism>
<dbReference type="Gene3D" id="1.10.8.100">
    <property type="entry name" value="Ribosomal RNA adenine dimethylase-like, domain 2"/>
    <property type="match status" value="1"/>
</dbReference>
<comment type="similarity">
    <text evidence="15">Belongs to the PdxA family.</text>
</comment>
<keyword evidence="13 15" id="KW-0664">Pyridoxine biosynthesis</keyword>
<evidence type="ECO:0000313" key="20">
    <source>
        <dbReference type="Proteomes" id="UP000305198"/>
    </source>
</evidence>
<evidence type="ECO:0000256" key="12">
    <source>
        <dbReference type="ARBA" id="ARBA00023027"/>
    </source>
</evidence>
<dbReference type="InterPro" id="IPR020598">
    <property type="entry name" value="rRNA_Ade_methylase_Trfase_N"/>
</dbReference>
<protein>
    <recommendedName>
        <fullName evidence="15 16">Multifunctional fusion protein</fullName>
    </recommendedName>
    <domain>
        <recommendedName>
            <fullName evidence="16">Ribosomal RNA small subunit methyltransferase A</fullName>
            <ecNumber evidence="16">2.1.1.182</ecNumber>
        </recommendedName>
        <alternativeName>
            <fullName evidence="16">16S rRNA (adenine(1518)-N(6)/adenine(1519)-N(6))-dimethyltransferase</fullName>
        </alternativeName>
        <alternativeName>
            <fullName evidence="16">16S rRNA dimethyladenosine transferase</fullName>
        </alternativeName>
        <alternativeName>
            <fullName evidence="16">16S rRNA dimethylase</fullName>
        </alternativeName>
        <alternativeName>
            <fullName evidence="16">S-adenosylmethionine-6-N', N'-adenosyl(rRNA) dimethyltransferase</fullName>
        </alternativeName>
    </domain>
    <domain>
        <recommendedName>
            <fullName evidence="15">4-hydroxythreonine-4-phosphate dehydrogenase</fullName>
            <ecNumber evidence="15">1.1.1.262</ecNumber>
        </recommendedName>
        <alternativeName>
            <fullName evidence="15">4-(phosphohydroxy)-L-threonine dehydrogenase</fullName>
        </alternativeName>
    </domain>
</protein>
<evidence type="ECO:0000256" key="13">
    <source>
        <dbReference type="ARBA" id="ARBA00023096"/>
    </source>
</evidence>
<dbReference type="PANTHER" id="PTHR30004">
    <property type="entry name" value="4-HYDROXYTHREONINE-4-PHOSPHATE DEHYDROGENASE"/>
    <property type="match status" value="1"/>
</dbReference>
<dbReference type="AlphaFoldDB" id="A0A4U0YLU8"/>
<dbReference type="InterPro" id="IPR011530">
    <property type="entry name" value="rRNA_adenine_dimethylase"/>
</dbReference>
<sequence length="599" mass="64696">MTVSAIALTAGEPAGIGPDLCLLLAREPCAHERVVIADPDLLAERAHQLGLAIELQAYDPTRPPAAQQAGQLSVLPVPLAAGCQPGKLNPANARYVLETLRLGGQGCIDGQFAAVVTAPVHKGVINDAGVPFSGHTEFFADQTGTEQVVMMLACPGLRVALATTHLPLREVADAITPQALERVIRILHNDLRSKFGIAAPRILVCGLNPHAGEGGHLGREEIDIIIPLLERLRDEGMQLDGPLPADTLFTPKHLDQADAVLAMYHDQGLPVLKHKGFGQAVNVTLGLPIIRTSVDHGTALDLAATGQVDVGSLKVALHTAISMIRSPRPAMNEFAPHRARKRFGQNFLHDHGVINRILRGIAPREGQHLVEIGPGQGALTEGLLASGGRLDVVELDHDLHPLLQARFGGNPQFTLHKGDALKFDFRSLAQPGEKLRVVGNLPYNISTPLMFHLLNQADCIADMHFMLQKEVVQRLAAGAGMNHYGRLGIMVQYHCQVEHLFDVGPGAFNPPPKVDSAIVRLTPHAVLPHPADDPKVLELIVREAFNQRRKTMRNTLKGLLDADAIAAEGIDPTLRPEQIDLAGFVRLANRLAREQRDHD</sequence>
<feature type="binding site" evidence="15">
    <location>
        <position position="135"/>
    </location>
    <ligand>
        <name>substrate</name>
    </ligand>
</feature>
<evidence type="ECO:0000256" key="8">
    <source>
        <dbReference type="ARBA" id="ARBA00022842"/>
    </source>
</evidence>
<keyword evidence="2 16" id="KW-0698">rRNA processing</keyword>
<dbReference type="Proteomes" id="UP000305198">
    <property type="component" value="Unassembled WGS sequence"/>
</dbReference>
<dbReference type="NCBIfam" id="TIGR00557">
    <property type="entry name" value="pdxA"/>
    <property type="match status" value="1"/>
</dbReference>
<dbReference type="FunFam" id="1.10.8.100:FF:000001">
    <property type="entry name" value="Ribosomal RNA small subunit methyltransferase A"/>
    <property type="match status" value="1"/>
</dbReference>
<dbReference type="HAMAP" id="MF_00607">
    <property type="entry name" value="16SrRNA_methyltr_A"/>
    <property type="match status" value="1"/>
</dbReference>
<dbReference type="GO" id="GO:0051287">
    <property type="term" value="F:NAD binding"/>
    <property type="evidence" value="ECO:0007669"/>
    <property type="project" value="InterPro"/>
</dbReference>
<dbReference type="EC" id="2.1.1.182" evidence="16"/>
<feature type="binding site" evidence="16 17">
    <location>
        <position position="348"/>
    </location>
    <ligand>
        <name>S-adenosyl-L-methionine</name>
        <dbReference type="ChEBI" id="CHEBI:59789"/>
    </ligand>
</feature>
<feature type="binding site" evidence="15">
    <location>
        <position position="273"/>
    </location>
    <ligand>
        <name>substrate</name>
    </ligand>
</feature>
<keyword evidence="7 15" id="KW-0862">Zinc</keyword>
<comment type="similarity">
    <text evidence="16">Belongs to the class I-like SAM-binding methyltransferase superfamily. rRNA adenine N(6)-methyltransferase family. RsmA subfamily.</text>
</comment>
<comment type="pathway">
    <text evidence="15">Cofactor biosynthesis; pyridoxine 5'-phosphate biosynthesis; pyridoxine 5'-phosphate from D-erythrose 4-phosphate: step 4/5.</text>
</comment>
<evidence type="ECO:0000259" key="18">
    <source>
        <dbReference type="SMART" id="SM00650"/>
    </source>
</evidence>
<dbReference type="InterPro" id="IPR020596">
    <property type="entry name" value="rRNA_Ade_Mease_Trfase_CS"/>
</dbReference>
<feature type="binding site" evidence="15">
    <location>
        <position position="265"/>
    </location>
    <ligand>
        <name>a divalent metal cation</name>
        <dbReference type="ChEBI" id="CHEBI:60240"/>
        <note>ligand shared between dimeric partners</note>
    </ligand>
</feature>
<dbReference type="GO" id="GO:0042823">
    <property type="term" value="P:pyridoxal phosphate biosynthetic process"/>
    <property type="evidence" value="ECO:0007669"/>
    <property type="project" value="UniProtKB-UniRule"/>
</dbReference>
<keyword evidence="8 15" id="KW-0460">Magnesium</keyword>
<feature type="binding site" evidence="15">
    <location>
        <position position="165"/>
    </location>
    <ligand>
        <name>a divalent metal cation</name>
        <dbReference type="ChEBI" id="CHEBI:60240"/>
        <note>ligand shared between dimeric partners</note>
    </ligand>
</feature>
<keyword evidence="9 15" id="KW-0521">NADP</keyword>
<feature type="binding site" evidence="16 17">
    <location>
        <position position="373"/>
    </location>
    <ligand>
        <name>S-adenosyl-L-methionine</name>
        <dbReference type="ChEBI" id="CHEBI:59789"/>
    </ligand>
</feature>
<dbReference type="SUPFAM" id="SSF53659">
    <property type="entry name" value="Isocitrate/Isopropylmalate dehydrogenase-like"/>
    <property type="match status" value="1"/>
</dbReference>
<dbReference type="GO" id="GO:0050570">
    <property type="term" value="F:4-hydroxythreonine-4-phosphate dehydrogenase activity"/>
    <property type="evidence" value="ECO:0007669"/>
    <property type="project" value="UniProtKB-UniRule"/>
</dbReference>
<feature type="binding site" evidence="15">
    <location>
        <position position="136"/>
    </location>
    <ligand>
        <name>substrate</name>
    </ligand>
</feature>
<evidence type="ECO:0000256" key="17">
    <source>
        <dbReference type="PROSITE-ProRule" id="PRU01026"/>
    </source>
</evidence>
<dbReference type="Gene3D" id="3.40.718.10">
    <property type="entry name" value="Isopropylmalate Dehydrogenase"/>
    <property type="match status" value="1"/>
</dbReference>
<feature type="domain" description="Ribosomal RNA adenine methylase transferase N-terminal" evidence="18">
    <location>
        <begin position="353"/>
        <end position="525"/>
    </location>
</feature>
<dbReference type="EC" id="1.1.1.262" evidence="15"/>
<dbReference type="Pfam" id="PF00398">
    <property type="entry name" value="RrnaAD"/>
    <property type="match status" value="1"/>
</dbReference>
<feature type="binding site" evidence="16 17">
    <location>
        <position position="440"/>
    </location>
    <ligand>
        <name>S-adenosyl-L-methionine</name>
        <dbReference type="ChEBI" id="CHEBI:59789"/>
    </ligand>
</feature>
<gene>
    <name evidence="15 19" type="primary">pdxA</name>
    <name evidence="16" type="synonym">ksgA</name>
    <name evidence="16" type="synonym">rsmA</name>
    <name evidence="19" type="ORF">FA869_03600</name>
</gene>
<dbReference type="SUPFAM" id="SSF53335">
    <property type="entry name" value="S-adenosyl-L-methionine-dependent methyltransferases"/>
    <property type="match status" value="1"/>
</dbReference>
<feature type="binding site" evidence="15">
    <location>
        <position position="210"/>
    </location>
    <ligand>
        <name>a divalent metal cation</name>
        <dbReference type="ChEBI" id="CHEBI:60240"/>
        <note>ligand shared between dimeric partners</note>
    </ligand>
</feature>
<comment type="miscellaneous">
    <text evidence="15">The active site is located at the dimer interface.</text>
</comment>
<comment type="cofactor">
    <cofactor evidence="15">
        <name>Zn(2+)</name>
        <dbReference type="ChEBI" id="CHEBI:29105"/>
    </cofactor>
    <cofactor evidence="15">
        <name>Mg(2+)</name>
        <dbReference type="ChEBI" id="CHEBI:18420"/>
    </cofactor>
    <cofactor evidence="15">
        <name>Co(2+)</name>
        <dbReference type="ChEBI" id="CHEBI:48828"/>
    </cofactor>
    <text evidence="15">Binds 1 divalent metal cation per subunit. Can use ions such as Zn(2+), Mg(2+) or Co(2+).</text>
</comment>
<comment type="catalytic activity">
    <reaction evidence="15">
        <text>4-(phosphooxy)-L-threonine + NAD(+) = 3-amino-2-oxopropyl phosphate + CO2 + NADH</text>
        <dbReference type="Rhea" id="RHEA:32275"/>
        <dbReference type="ChEBI" id="CHEBI:16526"/>
        <dbReference type="ChEBI" id="CHEBI:57279"/>
        <dbReference type="ChEBI" id="CHEBI:57540"/>
        <dbReference type="ChEBI" id="CHEBI:57945"/>
        <dbReference type="ChEBI" id="CHEBI:58452"/>
        <dbReference type="EC" id="1.1.1.262"/>
    </reaction>
</comment>
<dbReference type="InterPro" id="IPR005255">
    <property type="entry name" value="PdxA_fam"/>
</dbReference>
<keyword evidence="1 15" id="KW-0963">Cytoplasm</keyword>
<feature type="binding site" evidence="16 17">
    <location>
        <position position="346"/>
    </location>
    <ligand>
        <name>S-adenosyl-L-methionine</name>
        <dbReference type="ChEBI" id="CHEBI:59789"/>
    </ligand>
</feature>
<evidence type="ECO:0000256" key="7">
    <source>
        <dbReference type="ARBA" id="ARBA00022833"/>
    </source>
</evidence>
<comment type="function">
    <text evidence="15">Catalyzes the NAD(P)-dependent oxidation of 4-(phosphooxy)-L-threonine (HTP) into 2-amino-3-oxo-4-(phosphooxy)butyric acid which spontaneously decarboxylates to form 3-amino-2-oxopropyl phosphate (AHAP).</text>
</comment>
<evidence type="ECO:0000313" key="19">
    <source>
        <dbReference type="EMBL" id="TKA93272.1"/>
    </source>
</evidence>
<feature type="binding site" evidence="15">
    <location>
        <position position="282"/>
    </location>
    <ligand>
        <name>substrate</name>
    </ligand>
</feature>
<reference evidence="19 20" key="1">
    <citation type="submission" date="2019-04" db="EMBL/GenBank/DDBJ databases">
        <title>Crypto-aerobic microbial life in anoxic (sulfidic) marine sediments.</title>
        <authorList>
            <person name="Bhattacharya S."/>
            <person name="Roy C."/>
            <person name="Mondal N."/>
            <person name="Sarkar J."/>
            <person name="Mandal S."/>
            <person name="Rameez M.J."/>
            <person name="Ghosh W."/>
        </authorList>
    </citation>
    <scope>NUCLEOTIDE SEQUENCE [LARGE SCALE GENOMIC DNA]</scope>
    <source>
        <strain evidence="19 20">SBBB</strain>
    </source>
</reference>
<accession>A0A4U0YLU8</accession>
<dbReference type="UniPathway" id="UPA00244">
    <property type="reaction ID" value="UER00312"/>
</dbReference>